<dbReference type="OrthoDB" id="9803824at2"/>
<dbReference type="EC" id="2.7.7.65" evidence="1"/>
<dbReference type="EMBL" id="JRKJ01000016">
    <property type="protein sequence ID" value="KGQ18824.1"/>
    <property type="molecule type" value="Genomic_DNA"/>
</dbReference>
<evidence type="ECO:0000313" key="6">
    <source>
        <dbReference type="Proteomes" id="UP000030518"/>
    </source>
</evidence>
<keyword evidence="3" id="KW-0812">Transmembrane</keyword>
<dbReference type="PROSITE" id="PS50887">
    <property type="entry name" value="GGDEF"/>
    <property type="match status" value="1"/>
</dbReference>
<proteinExistence type="predicted"/>
<sequence>MVFPPEREAVYVQRMFGWQGTRLRRLVLFAPLFFLFFICIQALLLPPPLSEWVQAPLTWVGFVLLGAIGLWMRTVRSADLFAWAGVALQTLFLVFCALSTRAGHGGLALLLPMFVATPLVTAPFWARARTVFVAIVLAYLAGALALWHSAAGSTVWLAYGVQAVVGGVIAMAMHATVDNARRGYFLAEEELEQRARLDALTSVLNRRHFIESGEAMLMHMRPGQVLSACFVDLDHFKRVNDEGGHRIGDQLLAAVAHCLLELQGEGRLIGRVGGEEFALLLPGMHAQEAEHFIATVCKSIGALAVDGFSCTASVGVAEWHPGESLSDLLHRADLALLAAKRGGRNRIVQWTAGVAA</sequence>
<name>A0A0A2X0R5_9GAMM</name>
<dbReference type="PATRIC" id="fig|1300345.3.peg.2032"/>
<dbReference type="Proteomes" id="UP000030518">
    <property type="component" value="Unassembled WGS sequence"/>
</dbReference>
<feature type="domain" description="GGDEF" evidence="4">
    <location>
        <begin position="224"/>
        <end position="352"/>
    </location>
</feature>
<dbReference type="STRING" id="1300345.LF41_358"/>
<dbReference type="GO" id="GO:1902201">
    <property type="term" value="P:negative regulation of bacterial-type flagellum-dependent cell motility"/>
    <property type="evidence" value="ECO:0007669"/>
    <property type="project" value="TreeGrafter"/>
</dbReference>
<keyword evidence="3" id="KW-0472">Membrane</keyword>
<dbReference type="GO" id="GO:0043709">
    <property type="term" value="P:cell adhesion involved in single-species biofilm formation"/>
    <property type="evidence" value="ECO:0007669"/>
    <property type="project" value="TreeGrafter"/>
</dbReference>
<dbReference type="InterPro" id="IPR050469">
    <property type="entry name" value="Diguanylate_Cyclase"/>
</dbReference>
<gene>
    <name evidence="5" type="ORF">LF41_358</name>
</gene>
<dbReference type="SUPFAM" id="SSF55073">
    <property type="entry name" value="Nucleotide cyclase"/>
    <property type="match status" value="1"/>
</dbReference>
<dbReference type="Pfam" id="PF00990">
    <property type="entry name" value="GGDEF"/>
    <property type="match status" value="1"/>
</dbReference>
<evidence type="ECO:0000256" key="2">
    <source>
        <dbReference type="ARBA" id="ARBA00034247"/>
    </source>
</evidence>
<feature type="transmembrane region" description="Helical" evidence="3">
    <location>
        <begin position="56"/>
        <end position="73"/>
    </location>
</feature>
<accession>A0A0A2X0R5</accession>
<evidence type="ECO:0000256" key="1">
    <source>
        <dbReference type="ARBA" id="ARBA00012528"/>
    </source>
</evidence>
<dbReference type="RefSeq" id="WP_052116336.1">
    <property type="nucleotide sequence ID" value="NZ_JRKJ01000016.1"/>
</dbReference>
<feature type="transmembrane region" description="Helical" evidence="3">
    <location>
        <begin position="23"/>
        <end position="44"/>
    </location>
</feature>
<evidence type="ECO:0000256" key="3">
    <source>
        <dbReference type="SAM" id="Phobius"/>
    </source>
</evidence>
<feature type="transmembrane region" description="Helical" evidence="3">
    <location>
        <begin position="80"/>
        <end position="100"/>
    </location>
</feature>
<dbReference type="eggNOG" id="COG5001">
    <property type="taxonomic scope" value="Bacteria"/>
</dbReference>
<dbReference type="InterPro" id="IPR043128">
    <property type="entry name" value="Rev_trsase/Diguanyl_cyclase"/>
</dbReference>
<dbReference type="AlphaFoldDB" id="A0A0A2X0R5"/>
<dbReference type="InterPro" id="IPR000160">
    <property type="entry name" value="GGDEF_dom"/>
</dbReference>
<evidence type="ECO:0000259" key="4">
    <source>
        <dbReference type="PROSITE" id="PS50887"/>
    </source>
</evidence>
<comment type="caution">
    <text evidence="5">The sequence shown here is derived from an EMBL/GenBank/DDBJ whole genome shotgun (WGS) entry which is preliminary data.</text>
</comment>
<dbReference type="NCBIfam" id="TIGR00254">
    <property type="entry name" value="GGDEF"/>
    <property type="match status" value="1"/>
</dbReference>
<reference evidence="5 6" key="1">
    <citation type="submission" date="2014-09" db="EMBL/GenBank/DDBJ databases">
        <title>Genome sequences of Lysobacter dokdonensis DS-58.</title>
        <authorList>
            <person name="Kim J.F."/>
            <person name="Kwak M.-J."/>
        </authorList>
    </citation>
    <scope>NUCLEOTIDE SEQUENCE [LARGE SCALE GENOMIC DNA]</scope>
    <source>
        <strain evidence="5 6">DS-58</strain>
    </source>
</reference>
<organism evidence="5 6">
    <name type="scientific">Lysobacter dokdonensis DS-58</name>
    <dbReference type="NCBI Taxonomy" id="1300345"/>
    <lineage>
        <taxon>Bacteria</taxon>
        <taxon>Pseudomonadati</taxon>
        <taxon>Pseudomonadota</taxon>
        <taxon>Gammaproteobacteria</taxon>
        <taxon>Lysobacterales</taxon>
        <taxon>Lysobacteraceae</taxon>
        <taxon>Noviluteimonas</taxon>
    </lineage>
</organism>
<protein>
    <recommendedName>
        <fullName evidence="1">diguanylate cyclase</fullName>
        <ecNumber evidence="1">2.7.7.65</ecNumber>
    </recommendedName>
</protein>
<feature type="transmembrane region" description="Helical" evidence="3">
    <location>
        <begin position="156"/>
        <end position="177"/>
    </location>
</feature>
<dbReference type="InterPro" id="IPR029787">
    <property type="entry name" value="Nucleotide_cyclase"/>
</dbReference>
<feature type="transmembrane region" description="Helical" evidence="3">
    <location>
        <begin position="131"/>
        <end position="150"/>
    </location>
</feature>
<dbReference type="SMART" id="SM00267">
    <property type="entry name" value="GGDEF"/>
    <property type="match status" value="1"/>
</dbReference>
<keyword evidence="6" id="KW-1185">Reference proteome</keyword>
<keyword evidence="3" id="KW-1133">Transmembrane helix</keyword>
<comment type="catalytic activity">
    <reaction evidence="2">
        <text>2 GTP = 3',3'-c-di-GMP + 2 diphosphate</text>
        <dbReference type="Rhea" id="RHEA:24898"/>
        <dbReference type="ChEBI" id="CHEBI:33019"/>
        <dbReference type="ChEBI" id="CHEBI:37565"/>
        <dbReference type="ChEBI" id="CHEBI:58805"/>
        <dbReference type="EC" id="2.7.7.65"/>
    </reaction>
</comment>
<dbReference type="Gene3D" id="3.30.70.270">
    <property type="match status" value="1"/>
</dbReference>
<feature type="transmembrane region" description="Helical" evidence="3">
    <location>
        <begin position="106"/>
        <end position="126"/>
    </location>
</feature>
<dbReference type="PANTHER" id="PTHR45138:SF9">
    <property type="entry name" value="DIGUANYLATE CYCLASE DGCM-RELATED"/>
    <property type="match status" value="1"/>
</dbReference>
<dbReference type="CDD" id="cd01949">
    <property type="entry name" value="GGDEF"/>
    <property type="match status" value="1"/>
</dbReference>
<dbReference type="GO" id="GO:0005886">
    <property type="term" value="C:plasma membrane"/>
    <property type="evidence" value="ECO:0007669"/>
    <property type="project" value="TreeGrafter"/>
</dbReference>
<evidence type="ECO:0000313" key="5">
    <source>
        <dbReference type="EMBL" id="KGQ18824.1"/>
    </source>
</evidence>
<dbReference type="GO" id="GO:0052621">
    <property type="term" value="F:diguanylate cyclase activity"/>
    <property type="evidence" value="ECO:0007669"/>
    <property type="project" value="UniProtKB-EC"/>
</dbReference>
<dbReference type="PANTHER" id="PTHR45138">
    <property type="entry name" value="REGULATORY COMPONENTS OF SENSORY TRANSDUCTION SYSTEM"/>
    <property type="match status" value="1"/>
</dbReference>